<dbReference type="STRING" id="1851148.SMSP2_00701"/>
<accession>A0A1Q2MCA3</accession>
<dbReference type="InterPro" id="IPR036278">
    <property type="entry name" value="Sialidase_sf"/>
</dbReference>
<gene>
    <name evidence="1" type="ORF">SMSP2_00701</name>
</gene>
<reference evidence="2" key="1">
    <citation type="submission" date="2017-02" db="EMBL/GenBank/DDBJ databases">
        <title>Comparative genomics and description of representatives of a novel lineage of planctomycetes thriving in anoxic sediments.</title>
        <authorList>
            <person name="Spring S."/>
            <person name="Bunk B."/>
            <person name="Sproer C."/>
        </authorList>
    </citation>
    <scope>NUCLEOTIDE SEQUENCE [LARGE SCALE GENOMIC DNA]</scope>
    <source>
        <strain evidence="2">SM-Chi-D1</strain>
    </source>
</reference>
<dbReference type="Pfam" id="PF13385">
    <property type="entry name" value="Laminin_G_3"/>
    <property type="match status" value="1"/>
</dbReference>
<dbReference type="RefSeq" id="WP_146682625.1">
    <property type="nucleotide sequence ID" value="NZ_CP019646.1"/>
</dbReference>
<sequence length="614" mass="69160" precursor="true">MHADKKSKIEWLQAMGLNTDNLPQPEYDWRHVSNGMEIPTQSYADQPYIVKTDDGAWLCVVTTGVKCEGQKGQHVVSLRSMDKGKTWSQPVALEPPDSVEASYAVTLKASTGRIYCFYNHNTDDIRLAKAAPGTFVDGMCQRVDSLGYFVFKYSDDGGKSWSDKRYNIDVREMEIDRNNPYGGKIRYFWNVGKAFSHEGCAYVPLHKVGGLGEGFFTKSEGVLLKSDNLMSETDPEKIRWETLPDGDIGLRTPHGGGPISEEQSFSVMSDGSFFCVYRSVDGHPVCAYSRDKGHTWTNPEYMTYSTGGKKVKHPRAANFAWRCSNGKYIYWFHNHGGKNYEDRNPVWLLCGKETDSADGLRIEWSQPEIAIYDDDVFIRMSYPDFIEQDGEYYLTETQKSIARTHKLDRSFMETLFNFDKNAEEIKDGLVLNEKGENLSGELELPKMSALLTRDVFDPSYKTLDLRSGFTIDLWFTPENNLPGQILLDNRENNTGFVVSTGRNGSIEINISDGVTNAFWTSDENVIQAEKANHAAIIIDGGPKIISFVINGIFCDGGSQRQFGWGRYSPNLKKVCGSDKIIAAPDFAGRIKSVKIYERALMTNEAVSNYRYGVQ</sequence>
<dbReference type="OrthoDB" id="9807193at2"/>
<dbReference type="CDD" id="cd15482">
    <property type="entry name" value="Sialidase_non-viral"/>
    <property type="match status" value="1"/>
</dbReference>
<dbReference type="Gene3D" id="2.120.10.10">
    <property type="match status" value="1"/>
</dbReference>
<evidence type="ECO:0000313" key="2">
    <source>
        <dbReference type="Proteomes" id="UP000188181"/>
    </source>
</evidence>
<dbReference type="EMBL" id="CP019646">
    <property type="protein sequence ID" value="AQQ70355.1"/>
    <property type="molecule type" value="Genomic_DNA"/>
</dbReference>
<dbReference type="AlphaFoldDB" id="A0A1Q2MCA3"/>
<name>A0A1Q2MCA3_9BACT</name>
<dbReference type="SUPFAM" id="SSF49899">
    <property type="entry name" value="Concanavalin A-like lectins/glucanases"/>
    <property type="match status" value="1"/>
</dbReference>
<dbReference type="InterPro" id="IPR013320">
    <property type="entry name" value="ConA-like_dom_sf"/>
</dbReference>
<dbReference type="KEGG" id="pbas:SMSP2_00701"/>
<dbReference type="Gene3D" id="2.60.120.200">
    <property type="match status" value="1"/>
</dbReference>
<dbReference type="Proteomes" id="UP000188181">
    <property type="component" value="Chromosome"/>
</dbReference>
<evidence type="ECO:0000313" key="1">
    <source>
        <dbReference type="EMBL" id="AQQ70355.1"/>
    </source>
</evidence>
<organism evidence="1 2">
    <name type="scientific">Limihaloglobus sulfuriphilus</name>
    <dbReference type="NCBI Taxonomy" id="1851148"/>
    <lineage>
        <taxon>Bacteria</taxon>
        <taxon>Pseudomonadati</taxon>
        <taxon>Planctomycetota</taxon>
        <taxon>Phycisphaerae</taxon>
        <taxon>Sedimentisphaerales</taxon>
        <taxon>Sedimentisphaeraceae</taxon>
        <taxon>Limihaloglobus</taxon>
    </lineage>
</organism>
<proteinExistence type="predicted"/>
<dbReference type="SUPFAM" id="SSF50939">
    <property type="entry name" value="Sialidases"/>
    <property type="match status" value="1"/>
</dbReference>
<protein>
    <submittedName>
        <fullName evidence="1">Neuraminidase (Sialidase)</fullName>
    </submittedName>
</protein>
<keyword evidence="2" id="KW-1185">Reference proteome</keyword>